<dbReference type="Gene3D" id="2.60.40.4070">
    <property type="match status" value="1"/>
</dbReference>
<dbReference type="SUPFAM" id="SSF63446">
    <property type="entry name" value="Type I dockerin domain"/>
    <property type="match status" value="1"/>
</dbReference>
<dbReference type="AlphaFoldDB" id="A0A538T214"/>
<dbReference type="GO" id="GO:0004553">
    <property type="term" value="F:hydrolase activity, hydrolyzing O-glycosyl compounds"/>
    <property type="evidence" value="ECO:0007669"/>
    <property type="project" value="InterPro"/>
</dbReference>
<evidence type="ECO:0000313" key="3">
    <source>
        <dbReference type="Proteomes" id="UP000316852"/>
    </source>
</evidence>
<dbReference type="Proteomes" id="UP000316852">
    <property type="component" value="Unassembled WGS sequence"/>
</dbReference>
<protein>
    <recommendedName>
        <fullName evidence="1">FlgD/Vpr Ig-like domain-containing protein</fullName>
    </recommendedName>
</protein>
<dbReference type="CDD" id="cd14256">
    <property type="entry name" value="Dockerin_I"/>
    <property type="match status" value="1"/>
</dbReference>
<dbReference type="PROSITE" id="PS00018">
    <property type="entry name" value="EF_HAND_1"/>
    <property type="match status" value="1"/>
</dbReference>
<dbReference type="InterPro" id="IPR025965">
    <property type="entry name" value="FlgD/Vpr_Ig-like"/>
</dbReference>
<evidence type="ECO:0000313" key="2">
    <source>
        <dbReference type="EMBL" id="TMQ57662.1"/>
    </source>
</evidence>
<dbReference type="InterPro" id="IPR036439">
    <property type="entry name" value="Dockerin_dom_sf"/>
</dbReference>
<name>A0A538T214_UNCEI</name>
<feature type="domain" description="FlgD/Vpr Ig-like" evidence="1">
    <location>
        <begin position="571"/>
        <end position="630"/>
    </location>
</feature>
<dbReference type="InterPro" id="IPR018247">
    <property type="entry name" value="EF_Hand_1_Ca_BS"/>
</dbReference>
<dbReference type="GO" id="GO:0000272">
    <property type="term" value="P:polysaccharide catabolic process"/>
    <property type="evidence" value="ECO:0007669"/>
    <property type="project" value="InterPro"/>
</dbReference>
<gene>
    <name evidence="2" type="ORF">E6K76_09830</name>
</gene>
<dbReference type="Gene3D" id="1.10.1330.10">
    <property type="entry name" value="Dockerin domain"/>
    <property type="match status" value="1"/>
</dbReference>
<dbReference type="InterPro" id="IPR002105">
    <property type="entry name" value="Dockerin_1_rpt"/>
</dbReference>
<proteinExistence type="predicted"/>
<reference evidence="2 3" key="1">
    <citation type="journal article" date="2019" name="Nat. Microbiol.">
        <title>Mediterranean grassland soil C-N compound turnover is dependent on rainfall and depth, and is mediated by genomically divergent microorganisms.</title>
        <authorList>
            <person name="Diamond S."/>
            <person name="Andeer P.F."/>
            <person name="Li Z."/>
            <person name="Crits-Christoph A."/>
            <person name="Burstein D."/>
            <person name="Anantharaman K."/>
            <person name="Lane K.R."/>
            <person name="Thomas B.C."/>
            <person name="Pan C."/>
            <person name="Northen T.R."/>
            <person name="Banfield J.F."/>
        </authorList>
    </citation>
    <scope>NUCLEOTIDE SEQUENCE [LARGE SCALE GENOMIC DNA]</scope>
    <source>
        <strain evidence="2">WS_6</strain>
    </source>
</reference>
<dbReference type="Pfam" id="PF13860">
    <property type="entry name" value="FlgD_ig"/>
    <property type="match status" value="1"/>
</dbReference>
<dbReference type="EMBL" id="VBOW01000058">
    <property type="protein sequence ID" value="TMQ57662.1"/>
    <property type="molecule type" value="Genomic_DNA"/>
</dbReference>
<evidence type="ECO:0000259" key="1">
    <source>
        <dbReference type="Pfam" id="PF13860"/>
    </source>
</evidence>
<sequence>MDPRIQVVRDVRRLLSRAASMGVWLFGSIALASPAGATLKQVTVAPANPTPCDSISITAEGDMPGPCYEVVGATIKGPEPIPCMRPGPCPFRFQVEITVREPNPEIAGPCPLVITPYSRSFHVGKLPLGEYIVGARERVVPFAPDSTDSVISESFASTSFSVNATPACGPTQGCYILGFAPDRPRPPIPPTRCTTVAPPGGTACLALTLMNTAPVGGLQTTLAVYDPDGGTPADGALIHAVSVDPIGRAAGFQASWTAEGSQTRIILFSTTSGASIPSGDGPVIRICYSIAPETTPQTFRVLDLATIVADPAGDAIPACLTFQPVPDGFICVTSSSGCDLNGDGVSDVLDVIRLVRCALGGGSDSSSACPDSVAARADCNGDGSIDIRDVICCVRKIVGVQPGTAPVQPLRIGAVSQGENAIGFAGPVRWIDEVEGFATVQINTAQDWGGAQFSLDRNGAPVRVRGLKLVEATTQDHLEWGTDIAGVAHAIVYTTAAGSGAGRTLRVQVALERVPGPSGPGTLRLTGVKAGTAGGTAAPVTAFNPELVISQGAVAAPMLLGARPNPASKRTEIGFALPADSRVVLRIYDVGGRLVRTLIEGPMPAGVHRVPWDGTDSRGRTVTSGIYFSKLEVGTQRRSGRFMFLR</sequence>
<accession>A0A538T214</accession>
<organism evidence="2 3">
    <name type="scientific">Eiseniibacteriota bacterium</name>
    <dbReference type="NCBI Taxonomy" id="2212470"/>
    <lineage>
        <taxon>Bacteria</taxon>
        <taxon>Candidatus Eiseniibacteriota</taxon>
    </lineage>
</organism>
<comment type="caution">
    <text evidence="2">The sequence shown here is derived from an EMBL/GenBank/DDBJ whole genome shotgun (WGS) entry which is preliminary data.</text>
</comment>
<dbReference type="Pfam" id="PF00404">
    <property type="entry name" value="Dockerin_1"/>
    <property type="match status" value="1"/>
</dbReference>